<proteinExistence type="predicted"/>
<dbReference type="KEGG" id="mlt:VC82_1556"/>
<organism evidence="2 3">
    <name type="scientific">Flagellimonas lutaonensis</name>
    <dbReference type="NCBI Taxonomy" id="516051"/>
    <lineage>
        <taxon>Bacteria</taxon>
        <taxon>Pseudomonadati</taxon>
        <taxon>Bacteroidota</taxon>
        <taxon>Flavobacteriia</taxon>
        <taxon>Flavobacteriales</taxon>
        <taxon>Flavobacteriaceae</taxon>
        <taxon>Flagellimonas</taxon>
    </lineage>
</organism>
<feature type="transmembrane region" description="Helical" evidence="1">
    <location>
        <begin position="40"/>
        <end position="59"/>
    </location>
</feature>
<gene>
    <name evidence="2" type="ORF">VC82_1556</name>
</gene>
<reference evidence="2 3" key="1">
    <citation type="submission" date="2015-03" db="EMBL/GenBank/DDBJ databases">
        <title>Complete genome sequence of Muricauda lutaonensis CC-HSB-11T, isolated from a coastal hot spring.</title>
        <authorList>
            <person name="Kim K.M."/>
        </authorList>
    </citation>
    <scope>NUCLEOTIDE SEQUENCE [LARGE SCALE GENOMIC DNA]</scope>
    <source>
        <strain evidence="2 3">CC-HSB-11</strain>
    </source>
</reference>
<keyword evidence="3" id="KW-1185">Reference proteome</keyword>
<evidence type="ECO:0000313" key="2">
    <source>
        <dbReference type="EMBL" id="AKA35175.1"/>
    </source>
</evidence>
<protein>
    <submittedName>
        <fullName evidence="2">Uncharacterized protein</fullName>
    </submittedName>
</protein>
<evidence type="ECO:0000256" key="1">
    <source>
        <dbReference type="SAM" id="Phobius"/>
    </source>
</evidence>
<accession>A0A0D5YSD8</accession>
<name>A0A0D5YSD8_9FLAO</name>
<dbReference type="STRING" id="516051.VC82_1556"/>
<dbReference type="AlphaFoldDB" id="A0A0D5YSD8"/>
<keyword evidence="1" id="KW-0472">Membrane</keyword>
<keyword evidence="1" id="KW-0812">Transmembrane</keyword>
<sequence length="77" mass="8839">MANQQIWKYANRIGANMFVWLGIVLTVFGILIYVLWPKSAVIISLFVMLLGMGVGIYWCETQLNRDFDKNGNPKSNR</sequence>
<dbReference type="Proteomes" id="UP000032726">
    <property type="component" value="Chromosome"/>
</dbReference>
<dbReference type="HOGENOM" id="CLU_2634240_0_0_10"/>
<feature type="transmembrane region" description="Helical" evidence="1">
    <location>
        <begin position="12"/>
        <end position="34"/>
    </location>
</feature>
<dbReference type="EMBL" id="CP011071">
    <property type="protein sequence ID" value="AKA35175.1"/>
    <property type="molecule type" value="Genomic_DNA"/>
</dbReference>
<evidence type="ECO:0000313" key="3">
    <source>
        <dbReference type="Proteomes" id="UP000032726"/>
    </source>
</evidence>
<keyword evidence="1" id="KW-1133">Transmembrane helix</keyword>